<dbReference type="Gene3D" id="2.130.10.10">
    <property type="entry name" value="YVTN repeat-like/Quinoprotein amine dehydrogenase"/>
    <property type="match status" value="2"/>
</dbReference>
<evidence type="ECO:0008006" key="14">
    <source>
        <dbReference type="Google" id="ProtNLM"/>
    </source>
</evidence>
<name>A0ABD0XUR5_9HEMI</name>
<keyword evidence="4 11" id="KW-0853">WD repeat</keyword>
<accession>A0ABD0XUR5</accession>
<keyword evidence="13" id="KW-1185">Reference proteome</keyword>
<evidence type="ECO:0000256" key="9">
    <source>
        <dbReference type="ARBA" id="ARBA00023212"/>
    </source>
</evidence>
<dbReference type="PROSITE" id="PS50082">
    <property type="entry name" value="WD_REPEATS_2"/>
    <property type="match status" value="1"/>
</dbReference>
<dbReference type="GO" id="GO:0005874">
    <property type="term" value="C:microtubule"/>
    <property type="evidence" value="ECO:0007669"/>
    <property type="project" value="UniProtKB-KW"/>
</dbReference>
<sequence>QEDSAQTDPPPVARAIYQVSQYNIYDKYEIDYDVVLQEMERERKEKLLLLKGRQIERKKISTMETEDPVGYRMIKAVKMLERMVYQNVYDDFVMDLLYYDDPADNYKKAEGSAMPLWYFGHVESEGRRITDLFWSSRYPDLFAVTFGASDSSEPVGDGCIVLYTLKNPSFPEYLAHYPCGIMCGDFHPVKARHVACGLHDGSVIVYNVKNVFDRTPSHTSNVHTKHQGTVWQVKWGNHPNERNISFYSTSIDGDVFKWTLVQNELIKSDVITVYYTMDKMHDIDGVHFDKVIVNIARGTCLTFHPNEHEIFLVGTAEGLIYKCSVVYSATYLFVYKAHVMPIRKVNINSYNPSIFISCSHDETVKVWEDCRSLPLHNFHLESPVEDVQWAGYSSTVFAAVTRDGNVQIYDLSINRHDAVCIQIVADTDYCQPTRLQFHNRYPFLLVGDSVGNTQSLKVSPNLRIKPKPPKKAGYIDPHTLETRKLQKVLSYVLELPVIDPVDHGDI</sequence>
<dbReference type="EMBL" id="JBFDAA010000021">
    <property type="protein sequence ID" value="KAL1114953.1"/>
    <property type="molecule type" value="Genomic_DNA"/>
</dbReference>
<dbReference type="PANTHER" id="PTHR12442:SF11">
    <property type="entry name" value="DYNEIN AXONEMAL INTERMEDIATE CHAIN 1"/>
    <property type="match status" value="1"/>
</dbReference>
<dbReference type="InterPro" id="IPR015943">
    <property type="entry name" value="WD40/YVTN_repeat-like_dom_sf"/>
</dbReference>
<dbReference type="InterPro" id="IPR050687">
    <property type="entry name" value="Dynein_IC"/>
</dbReference>
<keyword evidence="10" id="KW-0966">Cell projection</keyword>
<evidence type="ECO:0000256" key="2">
    <source>
        <dbReference type="ARBA" id="ARBA00011059"/>
    </source>
</evidence>
<evidence type="ECO:0000256" key="7">
    <source>
        <dbReference type="ARBA" id="ARBA00023017"/>
    </source>
</evidence>
<evidence type="ECO:0000256" key="1">
    <source>
        <dbReference type="ARBA" id="ARBA00004430"/>
    </source>
</evidence>
<dbReference type="GO" id="GO:0030286">
    <property type="term" value="C:dynein complex"/>
    <property type="evidence" value="ECO:0007669"/>
    <property type="project" value="UniProtKB-KW"/>
</dbReference>
<dbReference type="SUPFAM" id="SSF50978">
    <property type="entry name" value="WD40 repeat-like"/>
    <property type="match status" value="1"/>
</dbReference>
<evidence type="ECO:0000256" key="4">
    <source>
        <dbReference type="ARBA" id="ARBA00022574"/>
    </source>
</evidence>
<organism evidence="12 13">
    <name type="scientific">Ranatra chinensis</name>
    <dbReference type="NCBI Taxonomy" id="642074"/>
    <lineage>
        <taxon>Eukaryota</taxon>
        <taxon>Metazoa</taxon>
        <taxon>Ecdysozoa</taxon>
        <taxon>Arthropoda</taxon>
        <taxon>Hexapoda</taxon>
        <taxon>Insecta</taxon>
        <taxon>Pterygota</taxon>
        <taxon>Neoptera</taxon>
        <taxon>Paraneoptera</taxon>
        <taxon>Hemiptera</taxon>
        <taxon>Heteroptera</taxon>
        <taxon>Panheteroptera</taxon>
        <taxon>Nepomorpha</taxon>
        <taxon>Nepidae</taxon>
        <taxon>Ranatrinae</taxon>
        <taxon>Ranatra</taxon>
    </lineage>
</organism>
<dbReference type="SMART" id="SM00320">
    <property type="entry name" value="WD40"/>
    <property type="match status" value="4"/>
</dbReference>
<dbReference type="PANTHER" id="PTHR12442">
    <property type="entry name" value="DYNEIN INTERMEDIATE CHAIN"/>
    <property type="match status" value="1"/>
</dbReference>
<evidence type="ECO:0000256" key="11">
    <source>
        <dbReference type="PROSITE-ProRule" id="PRU00221"/>
    </source>
</evidence>
<reference evidence="12 13" key="1">
    <citation type="submission" date="2024-07" db="EMBL/GenBank/DDBJ databases">
        <title>Chromosome-level genome assembly of the water stick insect Ranatra chinensis (Heteroptera: Nepidae).</title>
        <authorList>
            <person name="Liu X."/>
        </authorList>
    </citation>
    <scope>NUCLEOTIDE SEQUENCE [LARGE SCALE GENOMIC DNA]</scope>
    <source>
        <strain evidence="12">Cailab_2021Rc</strain>
        <tissue evidence="12">Muscle</tissue>
    </source>
</reference>
<dbReference type="GO" id="GO:0005930">
    <property type="term" value="C:axoneme"/>
    <property type="evidence" value="ECO:0007669"/>
    <property type="project" value="UniProtKB-SubCell"/>
</dbReference>
<evidence type="ECO:0000313" key="13">
    <source>
        <dbReference type="Proteomes" id="UP001558652"/>
    </source>
</evidence>
<evidence type="ECO:0000256" key="3">
    <source>
        <dbReference type="ARBA" id="ARBA00022490"/>
    </source>
</evidence>
<keyword evidence="3" id="KW-0963">Cytoplasm</keyword>
<comment type="caution">
    <text evidence="12">The sequence shown here is derived from an EMBL/GenBank/DDBJ whole genome shotgun (WGS) entry which is preliminary data.</text>
</comment>
<feature type="non-terminal residue" evidence="12">
    <location>
        <position position="1"/>
    </location>
</feature>
<evidence type="ECO:0000256" key="5">
    <source>
        <dbReference type="ARBA" id="ARBA00022701"/>
    </source>
</evidence>
<comment type="subcellular location">
    <subcellularLocation>
        <location evidence="1">Cytoplasm</location>
        <location evidence="1">Cytoskeleton</location>
        <location evidence="1">Cilium axoneme</location>
    </subcellularLocation>
</comment>
<evidence type="ECO:0000256" key="6">
    <source>
        <dbReference type="ARBA" id="ARBA00022737"/>
    </source>
</evidence>
<evidence type="ECO:0000256" key="8">
    <source>
        <dbReference type="ARBA" id="ARBA00023175"/>
    </source>
</evidence>
<gene>
    <name evidence="12" type="ORF">AAG570_007776</name>
</gene>
<dbReference type="InterPro" id="IPR036322">
    <property type="entry name" value="WD40_repeat_dom_sf"/>
</dbReference>
<proteinExistence type="inferred from homology"/>
<keyword evidence="9" id="KW-0206">Cytoskeleton</keyword>
<evidence type="ECO:0000313" key="12">
    <source>
        <dbReference type="EMBL" id="KAL1114953.1"/>
    </source>
</evidence>
<evidence type="ECO:0000256" key="10">
    <source>
        <dbReference type="ARBA" id="ARBA00023273"/>
    </source>
</evidence>
<keyword evidence="6" id="KW-0677">Repeat</keyword>
<dbReference type="Pfam" id="PF00400">
    <property type="entry name" value="WD40"/>
    <property type="match status" value="1"/>
</dbReference>
<keyword evidence="5" id="KW-0493">Microtubule</keyword>
<keyword evidence="7" id="KW-0243">Dynein</keyword>
<comment type="similarity">
    <text evidence="2">Belongs to the dynein intermediate chain family.</text>
</comment>
<feature type="repeat" description="WD" evidence="11">
    <location>
        <begin position="335"/>
        <end position="368"/>
    </location>
</feature>
<dbReference type="Proteomes" id="UP001558652">
    <property type="component" value="Unassembled WGS sequence"/>
</dbReference>
<protein>
    <recommendedName>
        <fullName evidence="14">Dynein intermediate chain 2, ciliary</fullName>
    </recommendedName>
</protein>
<dbReference type="AlphaFoldDB" id="A0ABD0XUR5"/>
<keyword evidence="8" id="KW-0505">Motor protein</keyword>
<dbReference type="InterPro" id="IPR001680">
    <property type="entry name" value="WD40_rpt"/>
</dbReference>